<gene>
    <name evidence="1" type="ORF">BofuT4_uP100770.1</name>
</gene>
<accession>G2YBT2</accession>
<dbReference type="EMBL" id="FQ790313">
    <property type="protein sequence ID" value="CCD34673.1"/>
    <property type="molecule type" value="Genomic_DNA"/>
</dbReference>
<proteinExistence type="predicted"/>
<protein>
    <submittedName>
        <fullName evidence="1">Uncharacterized protein</fullName>
    </submittedName>
</protein>
<organism evidence="1 2">
    <name type="scientific">Botryotinia fuckeliana (strain T4)</name>
    <name type="common">Noble rot fungus</name>
    <name type="synonym">Botrytis cinerea</name>
    <dbReference type="NCBI Taxonomy" id="999810"/>
    <lineage>
        <taxon>Eukaryota</taxon>
        <taxon>Fungi</taxon>
        <taxon>Dikarya</taxon>
        <taxon>Ascomycota</taxon>
        <taxon>Pezizomycotina</taxon>
        <taxon>Leotiomycetes</taxon>
        <taxon>Helotiales</taxon>
        <taxon>Sclerotiniaceae</taxon>
        <taxon>Botrytis</taxon>
    </lineage>
</organism>
<dbReference type="Proteomes" id="UP000008177">
    <property type="component" value="Unplaced contigs"/>
</dbReference>
<dbReference type="AlphaFoldDB" id="G2YBT2"/>
<evidence type="ECO:0000313" key="2">
    <source>
        <dbReference type="Proteomes" id="UP000008177"/>
    </source>
</evidence>
<dbReference type="HOGENOM" id="CLU_2830919_0_0_1"/>
<name>G2YBT2_BOTF4</name>
<evidence type="ECO:0000313" key="1">
    <source>
        <dbReference type="EMBL" id="CCD34673.1"/>
    </source>
</evidence>
<dbReference type="InParanoid" id="G2YBT2"/>
<sequence length="66" mass="7589">MGALYLYERKPGYAIRSSVRSWYILSIPIRYPDTVTCAENRSQYQGSPSKFRTIGRRMCCLSSESS</sequence>
<reference evidence="2" key="1">
    <citation type="journal article" date="2011" name="PLoS Genet.">
        <title>Genomic analysis of the necrotrophic fungal pathogens Sclerotinia sclerotiorum and Botrytis cinerea.</title>
        <authorList>
            <person name="Amselem J."/>
            <person name="Cuomo C.A."/>
            <person name="van Kan J.A."/>
            <person name="Viaud M."/>
            <person name="Benito E.P."/>
            <person name="Couloux A."/>
            <person name="Coutinho P.M."/>
            <person name="de Vries R.P."/>
            <person name="Dyer P.S."/>
            <person name="Fillinger S."/>
            <person name="Fournier E."/>
            <person name="Gout L."/>
            <person name="Hahn M."/>
            <person name="Kohn L."/>
            <person name="Lapalu N."/>
            <person name="Plummer K.M."/>
            <person name="Pradier J.M."/>
            <person name="Quevillon E."/>
            <person name="Sharon A."/>
            <person name="Simon A."/>
            <person name="ten Have A."/>
            <person name="Tudzynski B."/>
            <person name="Tudzynski P."/>
            <person name="Wincker P."/>
            <person name="Andrew M."/>
            <person name="Anthouard V."/>
            <person name="Beever R.E."/>
            <person name="Beffa R."/>
            <person name="Benoit I."/>
            <person name="Bouzid O."/>
            <person name="Brault B."/>
            <person name="Chen Z."/>
            <person name="Choquer M."/>
            <person name="Collemare J."/>
            <person name="Cotton P."/>
            <person name="Danchin E.G."/>
            <person name="Da Silva C."/>
            <person name="Gautier A."/>
            <person name="Giraud C."/>
            <person name="Giraud T."/>
            <person name="Gonzalez C."/>
            <person name="Grossetete S."/>
            <person name="Guldener U."/>
            <person name="Henrissat B."/>
            <person name="Howlett B.J."/>
            <person name="Kodira C."/>
            <person name="Kretschmer M."/>
            <person name="Lappartient A."/>
            <person name="Leroch M."/>
            <person name="Levis C."/>
            <person name="Mauceli E."/>
            <person name="Neuveglise C."/>
            <person name="Oeser B."/>
            <person name="Pearson M."/>
            <person name="Poulain J."/>
            <person name="Poussereau N."/>
            <person name="Quesneville H."/>
            <person name="Rascle C."/>
            <person name="Schumacher J."/>
            <person name="Segurens B."/>
            <person name="Sexton A."/>
            <person name="Silva E."/>
            <person name="Sirven C."/>
            <person name="Soanes D.M."/>
            <person name="Talbot N.J."/>
            <person name="Templeton M."/>
            <person name="Yandava C."/>
            <person name="Yarden O."/>
            <person name="Zeng Q."/>
            <person name="Rollins J.A."/>
            <person name="Lebrun M.H."/>
            <person name="Dickman M."/>
        </authorList>
    </citation>
    <scope>NUCLEOTIDE SEQUENCE [LARGE SCALE GENOMIC DNA]</scope>
    <source>
        <strain evidence="2">T4</strain>
    </source>
</reference>